<organism evidence="3 4">
    <name type="scientific">candidate division MSBL1 archaeon SCGC-AAA259I09</name>
    <dbReference type="NCBI Taxonomy" id="1698267"/>
    <lineage>
        <taxon>Archaea</taxon>
        <taxon>Methanobacteriati</taxon>
        <taxon>Methanobacteriota</taxon>
        <taxon>candidate division MSBL1</taxon>
    </lineage>
</organism>
<dbReference type="PANTHER" id="PTHR42947">
    <property type="entry name" value="COB--COM HETERODISULFIDE REDUCTASE SUBUNIT B 1"/>
    <property type="match status" value="1"/>
</dbReference>
<sequence length="321" mass="36508">MMPREKRVDEIQVSDKMYLFRPCVGSNKYPGIISSALEVFPKLGIEPVTSEEQTCCGGFLTFTNVAKPTSTMPAVARNIDIAEEKDLDIVTFCNGCYTFLSEFSHFMNEKPEVKNVVNRILSMVDRDYEGKSSIYHALEILYKLKDRINDEVEKPLEGMKFATHYGCHYLNGFKNTAIDDPHMPTVMEELIETMGGEVVNYSENRTCCGTGLTQIITNKEEVALPHTKQKLDSLKDEADPDAVIVVCPYCQSQLDRMQHKFDYRDIREYDIPVMHLVQLVGLALGVEMKKLGLEAHAIGFDDFLEKFERESEGEKEVKESE</sequence>
<reference evidence="3 4" key="1">
    <citation type="journal article" date="2016" name="Sci. Rep.">
        <title>Metabolic traits of an uncultured archaeal lineage -MSBL1- from brine pools of the Red Sea.</title>
        <authorList>
            <person name="Mwirichia R."/>
            <person name="Alam I."/>
            <person name="Rashid M."/>
            <person name="Vinu M."/>
            <person name="Ba-Alawi W."/>
            <person name="Anthony Kamau A."/>
            <person name="Kamanda Ngugi D."/>
            <person name="Goker M."/>
            <person name="Klenk H.P."/>
            <person name="Bajic V."/>
            <person name="Stingl U."/>
        </authorList>
    </citation>
    <scope>NUCLEOTIDE SEQUENCE [LARGE SCALE GENOMIC DNA]</scope>
    <source>
        <strain evidence="3">SCGC-AAA259I09</strain>
    </source>
</reference>
<comment type="caution">
    <text evidence="3">The sequence shown here is derived from an EMBL/GenBank/DDBJ whole genome shotgun (WGS) entry which is preliminary data.</text>
</comment>
<accession>A0A133US12</accession>
<feature type="domain" description="Cysteine-rich" evidence="2">
    <location>
        <begin position="19"/>
        <end position="100"/>
    </location>
</feature>
<dbReference type="InterPro" id="IPR051278">
    <property type="entry name" value="HdrB/HdrD_reductase"/>
</dbReference>
<keyword evidence="4" id="KW-1185">Reference proteome</keyword>
<dbReference type="AlphaFoldDB" id="A0A133US12"/>
<dbReference type="InterPro" id="IPR004017">
    <property type="entry name" value="Cys_rich_dom"/>
</dbReference>
<feature type="domain" description="Cysteine-rich" evidence="2">
    <location>
        <begin position="162"/>
        <end position="255"/>
    </location>
</feature>
<evidence type="ECO:0000256" key="1">
    <source>
        <dbReference type="ARBA" id="ARBA00023002"/>
    </source>
</evidence>
<evidence type="ECO:0000259" key="2">
    <source>
        <dbReference type="Pfam" id="PF02754"/>
    </source>
</evidence>
<evidence type="ECO:0000313" key="3">
    <source>
        <dbReference type="EMBL" id="KXA96929.1"/>
    </source>
</evidence>
<dbReference type="GO" id="GO:0016491">
    <property type="term" value="F:oxidoreductase activity"/>
    <property type="evidence" value="ECO:0007669"/>
    <property type="project" value="UniProtKB-KW"/>
</dbReference>
<dbReference type="Proteomes" id="UP000070463">
    <property type="component" value="Unassembled WGS sequence"/>
</dbReference>
<dbReference type="EMBL" id="LHXR01000052">
    <property type="protein sequence ID" value="KXA96929.1"/>
    <property type="molecule type" value="Genomic_DNA"/>
</dbReference>
<dbReference type="PANTHER" id="PTHR42947:SF1">
    <property type="entry name" value="COB--COM HETERODISULFIDE REDUCTASE SUBUNIT B 1"/>
    <property type="match status" value="1"/>
</dbReference>
<dbReference type="Gene3D" id="1.20.1050.140">
    <property type="match status" value="1"/>
</dbReference>
<keyword evidence="1" id="KW-0560">Oxidoreductase</keyword>
<gene>
    <name evidence="3" type="ORF">AKJ37_04085</name>
</gene>
<proteinExistence type="predicted"/>
<dbReference type="Pfam" id="PF02754">
    <property type="entry name" value="CCG"/>
    <property type="match status" value="2"/>
</dbReference>
<name>A0A133US12_9EURY</name>
<evidence type="ECO:0000313" key="4">
    <source>
        <dbReference type="Proteomes" id="UP000070463"/>
    </source>
</evidence>
<protein>
    <recommendedName>
        <fullName evidence="2">Cysteine-rich domain-containing protein</fullName>
    </recommendedName>
</protein>